<dbReference type="InterPro" id="IPR052189">
    <property type="entry name" value="L-asp_N-monooxygenase_NS-form"/>
</dbReference>
<dbReference type="Proteomes" id="UP000253742">
    <property type="component" value="Unassembled WGS sequence"/>
</dbReference>
<evidence type="ECO:0000259" key="2">
    <source>
        <dbReference type="Pfam" id="PF13454"/>
    </source>
</evidence>
<feature type="domain" description="FAD-dependent urate hydroxylase HpyO/Asp monooxygenase CreE-like FAD/NAD(P)-binding" evidence="2">
    <location>
        <begin position="40"/>
        <end position="224"/>
    </location>
</feature>
<comment type="caution">
    <text evidence="3">The sequence shown here is derived from an EMBL/GenBank/DDBJ whole genome shotgun (WGS) entry which is preliminary data.</text>
</comment>
<proteinExistence type="predicted"/>
<dbReference type="OrthoDB" id="3653265at2"/>
<reference evidence="3 4" key="1">
    <citation type="submission" date="2018-07" db="EMBL/GenBank/DDBJ databases">
        <title>Genome guided investigation of antibiotics producing actinomycetales strain isolated from a Macau mangrove ecosystem.</title>
        <authorList>
            <person name="Hu D."/>
        </authorList>
    </citation>
    <scope>NUCLEOTIDE SEQUENCE [LARGE SCALE GENOMIC DNA]</scope>
    <source>
        <strain evidence="3 4">2297</strain>
    </source>
</reference>
<dbReference type="InterPro" id="IPR038732">
    <property type="entry name" value="HpyO/CreE_NAD-binding"/>
</dbReference>
<evidence type="ECO:0000313" key="3">
    <source>
        <dbReference type="EMBL" id="RDD84455.1"/>
    </source>
</evidence>
<sequence>MTTPRRTTPAGPCDGPTGLPTVPTPRTGQADGDTGHLHIAVVGAGPRGLSVLERILANERAHPAPRRVTIHLVDPAEPGAGQVWRTDQSRLLLMNTVASQVTVYTDDTVTMKGPVEPGPDLYTWARRVVLAAGPGGRFDAATRAEARTLHPDAYPTRAFYGRYLRDAYRHIGRRAPGHCRIAEHRTRAVALRDESGEPGGPQTLTLADGTRLRGLDAVILAQGHLPRRPTAGEAAHSRAAARHGLTYLAPANPADLAGDLEAVPPGQRVLMRGLGLNFFDQIALLTLGRGGRFETRAGRTVYLPSGREPRIYAGSRRGVPHHARGENEKGPSGRHQPRLLTPAALGRLRARRLQGEPVRFTTHLWPLISLEVECVYYETLLRTRHHPAGAGHFTDAYLGAATAPERARVLDAHGITPADRWDWDLVQHPTGRRHFTGRDHFEHWLLGHLAQDIRQARAGNVSGPLKAALDVLRDLRNEIRLAVDHAGLDGTSYRDELTAWYTPLNAYLSIGPPVSRIEELRALIEAGTVRLLGPGTRVTLDTGAHGTAFTATADHVAAPPVRARVLIEARLPEPDLRHTADPLLHHLLTTGQAAPYRIEDPDGAWESGGLAVTTRPYHTVDARGRAHPRRFAYGVPTEAVHWVTAAGIRPGVDSVILGDSDAIARHVLGLAPARPALPAPGHRTGLLETTP</sequence>
<dbReference type="InterPro" id="IPR036188">
    <property type="entry name" value="FAD/NAD-bd_sf"/>
</dbReference>
<gene>
    <name evidence="3" type="ORF">DVZ84_34900</name>
</gene>
<protein>
    <submittedName>
        <fullName evidence="3">FAD-binding protein</fullName>
    </submittedName>
</protein>
<dbReference type="PANTHER" id="PTHR40254:SF1">
    <property type="entry name" value="BLR0577 PROTEIN"/>
    <property type="match status" value="1"/>
</dbReference>
<accession>A0A369UWS2</accession>
<name>A0A369UWS2_9ACTN</name>
<organism evidence="3 4">
    <name type="scientific">Streptomyces parvulus</name>
    <dbReference type="NCBI Taxonomy" id="146923"/>
    <lineage>
        <taxon>Bacteria</taxon>
        <taxon>Bacillati</taxon>
        <taxon>Actinomycetota</taxon>
        <taxon>Actinomycetes</taxon>
        <taxon>Kitasatosporales</taxon>
        <taxon>Streptomycetaceae</taxon>
        <taxon>Streptomyces</taxon>
    </lineage>
</organism>
<evidence type="ECO:0000256" key="1">
    <source>
        <dbReference type="SAM" id="MobiDB-lite"/>
    </source>
</evidence>
<dbReference type="AlphaFoldDB" id="A0A369UWS2"/>
<dbReference type="RefSeq" id="WP_114533185.1">
    <property type="nucleotide sequence ID" value="NZ_JBIVML010000019.1"/>
</dbReference>
<dbReference type="EMBL" id="QQBH01000041">
    <property type="protein sequence ID" value="RDD84455.1"/>
    <property type="molecule type" value="Genomic_DNA"/>
</dbReference>
<feature type="region of interest" description="Disordered" evidence="1">
    <location>
        <begin position="1"/>
        <end position="32"/>
    </location>
</feature>
<feature type="region of interest" description="Disordered" evidence="1">
    <location>
        <begin position="312"/>
        <end position="338"/>
    </location>
</feature>
<dbReference type="SUPFAM" id="SSF51905">
    <property type="entry name" value="FAD/NAD(P)-binding domain"/>
    <property type="match status" value="1"/>
</dbReference>
<dbReference type="Pfam" id="PF13454">
    <property type="entry name" value="NAD_binding_9"/>
    <property type="match status" value="1"/>
</dbReference>
<evidence type="ECO:0000313" key="4">
    <source>
        <dbReference type="Proteomes" id="UP000253742"/>
    </source>
</evidence>
<dbReference type="PANTHER" id="PTHR40254">
    <property type="entry name" value="BLR0577 PROTEIN"/>
    <property type="match status" value="1"/>
</dbReference>